<sequence length="125" mass="14238">MTIRVKIISSSSGEMFEATKLAVDLRRRHSRLQVHQPMVDYQSASDSESASESASERTFIVANARHAADITQRFDFGKWHDHALKTAKILHEFTGDTWFVLTERSVTTIETVFYTVYGPAEEDEL</sequence>
<evidence type="ECO:0000313" key="2">
    <source>
        <dbReference type="Proteomes" id="UP000001848"/>
    </source>
</evidence>
<protein>
    <submittedName>
        <fullName evidence="1">Uncharacterized protein</fullName>
    </submittedName>
</protein>
<dbReference type="KEGG" id="vg:6920618"/>
<dbReference type="Proteomes" id="UP000001848">
    <property type="component" value="Segment"/>
</dbReference>
<accession>B5LLU0</accession>
<organism evidence="1 2">
    <name type="scientific">Mycobacterium phage Cali</name>
    <dbReference type="NCBI Taxonomy" id="546803"/>
    <lineage>
        <taxon>Viruses</taxon>
        <taxon>Duplodnaviria</taxon>
        <taxon>Heunggongvirae</taxon>
        <taxon>Uroviricota</taxon>
        <taxon>Caudoviricetes</taxon>
        <taxon>Ceeclamvirinae</taxon>
        <taxon>Bixzunavirus</taxon>
        <taxon>Bixzunavirus Bxz1</taxon>
    </lineage>
</organism>
<name>B5LLU0_9CAUD</name>
<evidence type="ECO:0000313" key="1">
    <source>
        <dbReference type="EMBL" id="ACH63208.1"/>
    </source>
</evidence>
<gene>
    <name evidence="1" type="primary">257</name>
    <name evidence="1" type="ORF">Cali_257</name>
</gene>
<reference evidence="1 2" key="1">
    <citation type="submission" date="2008-06" db="EMBL/GenBank/DDBJ databases">
        <authorList>
            <person name="Hryckowian A.J."/>
            <person name="Houtz J.M."/>
            <person name="Paladin E.C."/>
            <person name="Jacobs-Sera D."/>
            <person name="Hendix R.W."/>
            <person name="Hatfull G.H."/>
        </authorList>
    </citation>
    <scope>NUCLEOTIDE SEQUENCE [LARGE SCALE GENOMIC DNA]</scope>
</reference>
<proteinExistence type="predicted"/>
<dbReference type="GeneID" id="6920618"/>
<dbReference type="RefSeq" id="YP_002224477.1">
    <property type="nucleotide sequence ID" value="NC_011271.1"/>
</dbReference>
<dbReference type="EMBL" id="EU826471">
    <property type="protein sequence ID" value="ACH63208.1"/>
    <property type="molecule type" value="Genomic_DNA"/>
</dbReference>